<protein>
    <submittedName>
        <fullName evidence="1">Uncharacterized protein</fullName>
    </submittedName>
</protein>
<sequence length="38" mass="4443">MSSIKREIRASFIEMIRLRFRALFDLIASDQRSEIADG</sequence>
<evidence type="ECO:0000313" key="1">
    <source>
        <dbReference type="EMBL" id="OYR08054.1"/>
    </source>
</evidence>
<dbReference type="EMBL" id="NNRK01000035">
    <property type="protein sequence ID" value="OYR08054.1"/>
    <property type="molecule type" value="Genomic_DNA"/>
</dbReference>
<proteinExistence type="predicted"/>
<name>A0A256EZL3_9HYPH</name>
<organism evidence="1 2">
    <name type="scientific">Brucella rhizosphaerae</name>
    <dbReference type="NCBI Taxonomy" id="571254"/>
    <lineage>
        <taxon>Bacteria</taxon>
        <taxon>Pseudomonadati</taxon>
        <taxon>Pseudomonadota</taxon>
        <taxon>Alphaproteobacteria</taxon>
        <taxon>Hyphomicrobiales</taxon>
        <taxon>Brucellaceae</taxon>
        <taxon>Brucella/Ochrobactrum group</taxon>
        <taxon>Brucella</taxon>
    </lineage>
</organism>
<gene>
    <name evidence="1" type="ORF">CEV32_2765</name>
</gene>
<dbReference type="AlphaFoldDB" id="A0A256EZL3"/>
<accession>A0A256EZL3</accession>
<reference evidence="1 2" key="1">
    <citation type="submission" date="2017-07" db="EMBL/GenBank/DDBJ databases">
        <title>Phylogenetic study on the rhizospheric bacterium Ochrobactrum sp. A44.</title>
        <authorList>
            <person name="Krzyzanowska D.M."/>
            <person name="Ossowicki A."/>
            <person name="Rajewska M."/>
            <person name="Maciag T."/>
            <person name="Kaczynski Z."/>
            <person name="Czerwicka M."/>
            <person name="Jafra S."/>
        </authorList>
    </citation>
    <scope>NUCLEOTIDE SEQUENCE [LARGE SCALE GENOMIC DNA]</scope>
    <source>
        <strain evidence="1 2">PR17</strain>
    </source>
</reference>
<evidence type="ECO:0000313" key="2">
    <source>
        <dbReference type="Proteomes" id="UP000216345"/>
    </source>
</evidence>
<dbReference type="Proteomes" id="UP000216345">
    <property type="component" value="Unassembled WGS sequence"/>
</dbReference>
<keyword evidence="2" id="KW-1185">Reference proteome</keyword>
<comment type="caution">
    <text evidence="1">The sequence shown here is derived from an EMBL/GenBank/DDBJ whole genome shotgun (WGS) entry which is preliminary data.</text>
</comment>